<feature type="compositionally biased region" description="Basic residues" evidence="5">
    <location>
        <begin position="73"/>
        <end position="107"/>
    </location>
</feature>
<feature type="compositionally biased region" description="Acidic residues" evidence="5">
    <location>
        <begin position="57"/>
        <end position="68"/>
    </location>
</feature>
<dbReference type="InterPro" id="IPR001965">
    <property type="entry name" value="Znf_PHD"/>
</dbReference>
<feature type="domain" description="PHD-type" evidence="6">
    <location>
        <begin position="426"/>
        <end position="475"/>
    </location>
</feature>
<keyword evidence="3" id="KW-0862">Zinc</keyword>
<dbReference type="InterPro" id="IPR001841">
    <property type="entry name" value="Znf_RING"/>
</dbReference>
<gene>
    <name evidence="8" type="ORF">J5N97_014014</name>
</gene>
<dbReference type="InterPro" id="IPR058746">
    <property type="entry name" value="Znf_RING-type_Topors"/>
</dbReference>
<dbReference type="PROSITE" id="PS00518">
    <property type="entry name" value="ZF_RING_1"/>
    <property type="match status" value="1"/>
</dbReference>
<keyword evidence="2 4" id="KW-0863">Zinc-finger</keyword>
<feature type="domain" description="RING-type" evidence="7">
    <location>
        <begin position="335"/>
        <end position="377"/>
    </location>
</feature>
<evidence type="ECO:0000313" key="9">
    <source>
        <dbReference type="Proteomes" id="UP001085076"/>
    </source>
</evidence>
<evidence type="ECO:0000256" key="5">
    <source>
        <dbReference type="SAM" id="MobiDB-lite"/>
    </source>
</evidence>
<feature type="compositionally biased region" description="Acidic residues" evidence="5">
    <location>
        <begin position="233"/>
        <end position="246"/>
    </location>
</feature>
<protein>
    <submittedName>
        <fullName evidence="8">Uncharacterized protein</fullName>
    </submittedName>
</protein>
<dbReference type="EMBL" id="JAGGNH010000003">
    <property type="protein sequence ID" value="KAJ0978540.1"/>
    <property type="molecule type" value="Genomic_DNA"/>
</dbReference>
<dbReference type="InterPro" id="IPR011011">
    <property type="entry name" value="Znf_FYVE_PHD"/>
</dbReference>
<proteinExistence type="predicted"/>
<name>A0A9D5HJ37_9LILI</name>
<dbReference type="Proteomes" id="UP001085076">
    <property type="component" value="Miscellaneous, Linkage group lg03"/>
</dbReference>
<feature type="compositionally biased region" description="Basic residues" evidence="5">
    <location>
        <begin position="151"/>
        <end position="161"/>
    </location>
</feature>
<keyword evidence="9" id="KW-1185">Reference proteome</keyword>
<accession>A0A9D5HJ37</accession>
<dbReference type="SUPFAM" id="SSF57850">
    <property type="entry name" value="RING/U-box"/>
    <property type="match status" value="1"/>
</dbReference>
<keyword evidence="1" id="KW-0479">Metal-binding</keyword>
<dbReference type="SUPFAM" id="SSF57903">
    <property type="entry name" value="FYVE/PHD zinc finger"/>
    <property type="match status" value="1"/>
</dbReference>
<feature type="compositionally biased region" description="Acidic residues" evidence="5">
    <location>
        <begin position="120"/>
        <end position="138"/>
    </location>
</feature>
<dbReference type="InterPro" id="IPR017907">
    <property type="entry name" value="Znf_RING_CS"/>
</dbReference>
<evidence type="ECO:0000259" key="6">
    <source>
        <dbReference type="PROSITE" id="PS50016"/>
    </source>
</evidence>
<dbReference type="PROSITE" id="PS50089">
    <property type="entry name" value="ZF_RING_2"/>
    <property type="match status" value="1"/>
</dbReference>
<evidence type="ECO:0000256" key="3">
    <source>
        <dbReference type="ARBA" id="ARBA00022833"/>
    </source>
</evidence>
<feature type="compositionally biased region" description="Low complexity" evidence="5">
    <location>
        <begin position="44"/>
        <end position="56"/>
    </location>
</feature>
<sequence length="692" mass="78201">MGRGGVVTQKKARRRRGRPKAEDCSDDDEEYVVEDDGEDESSEELFGSSDSVSLEPSEAEFDSEEEEIGAARPRSRSKPRARTKPRKAAARGGRRRGARAPAKRKPRGGVGSRTRRASVSDDDEEDEDFDPDDVDEEVSLISSTRSVLHPCPKRKRSRASSKPKNDAKKDERINLENQNSRGNRKRKRLVVEVSDSSDFDYEVSSEEEDEEEEEEERPRGQLRRKKRSRILDSESEFSDFVVSEDEEKVRGRGRPRKTRNERKKRSRLVDSESDFSDFVISDEELRDLGIVGELVGHQHHQHHQHHQQPKKIVAEKKEEEKGKEKAEVDSGKQVCGICLSEEKKTTIQGVLECCAHYFCFACIMEWSKVESRCPVCKRRFASISKSGGPLNPGLEYKRAVIRVPKRDQVYQPSEEEMRGFLDPYENVVCIECQQGGDDYLMLLCDICDTPSHTYCVGLGREVPDGNWYCEGCRPTGDRLTNLQVQVTATDLGASSADPLSGHFSFTGIDNYRNTNSSAIQQSATPQGQSPFLGIDLNVSPRYPWREEHESASQSPRAGASTLSGRRAIQQRIRILFNRSRQSSARDATNDMINAGVERGRPLQQSDNQIHQNPLHNISNSVQFQQNNSPFIQQNAYFSPCSLNEGSSFRLVDGAKEQVQSMVRSHMKSLSRNIQLERVAYKDVVPAARPTPF</sequence>
<dbReference type="PROSITE" id="PS50016">
    <property type="entry name" value="ZF_PHD_2"/>
    <property type="match status" value="1"/>
</dbReference>
<dbReference type="AlphaFoldDB" id="A0A9D5HJ37"/>
<dbReference type="PANTHER" id="PTHR47177:SF3">
    <property type="entry name" value="F18C1.6 PROTEIN"/>
    <property type="match status" value="1"/>
</dbReference>
<evidence type="ECO:0000256" key="4">
    <source>
        <dbReference type="PROSITE-ProRule" id="PRU00175"/>
    </source>
</evidence>
<feature type="region of interest" description="Disordered" evidence="5">
    <location>
        <begin position="298"/>
        <end position="325"/>
    </location>
</feature>
<reference evidence="8" key="2">
    <citation type="journal article" date="2022" name="Hortic Res">
        <title>The genome of Dioscorea zingiberensis sheds light on the biosynthesis, origin and evolution of the medicinally important diosgenin saponins.</title>
        <authorList>
            <person name="Li Y."/>
            <person name="Tan C."/>
            <person name="Li Z."/>
            <person name="Guo J."/>
            <person name="Li S."/>
            <person name="Chen X."/>
            <person name="Wang C."/>
            <person name="Dai X."/>
            <person name="Yang H."/>
            <person name="Song W."/>
            <person name="Hou L."/>
            <person name="Xu J."/>
            <person name="Tong Z."/>
            <person name="Xu A."/>
            <person name="Yuan X."/>
            <person name="Wang W."/>
            <person name="Yang Q."/>
            <person name="Chen L."/>
            <person name="Sun Z."/>
            <person name="Wang K."/>
            <person name="Pan B."/>
            <person name="Chen J."/>
            <person name="Bao Y."/>
            <person name="Liu F."/>
            <person name="Qi X."/>
            <person name="Gang D.R."/>
            <person name="Wen J."/>
            <person name="Li J."/>
        </authorList>
    </citation>
    <scope>NUCLEOTIDE SEQUENCE</scope>
    <source>
        <strain evidence="8">Dzin_1.0</strain>
    </source>
</reference>
<feature type="region of interest" description="Disordered" evidence="5">
    <location>
        <begin position="1"/>
        <end position="267"/>
    </location>
</feature>
<evidence type="ECO:0000259" key="7">
    <source>
        <dbReference type="PROSITE" id="PS50089"/>
    </source>
</evidence>
<dbReference type="CDD" id="cd16574">
    <property type="entry name" value="RING-HC_Topors"/>
    <property type="match status" value="1"/>
</dbReference>
<evidence type="ECO:0000256" key="1">
    <source>
        <dbReference type="ARBA" id="ARBA00022723"/>
    </source>
</evidence>
<feature type="compositionally biased region" description="Basic and acidic residues" evidence="5">
    <location>
        <begin position="312"/>
        <end position="325"/>
    </location>
</feature>
<dbReference type="OrthoDB" id="365379at2759"/>
<organism evidence="8 9">
    <name type="scientific">Dioscorea zingiberensis</name>
    <dbReference type="NCBI Taxonomy" id="325984"/>
    <lineage>
        <taxon>Eukaryota</taxon>
        <taxon>Viridiplantae</taxon>
        <taxon>Streptophyta</taxon>
        <taxon>Embryophyta</taxon>
        <taxon>Tracheophyta</taxon>
        <taxon>Spermatophyta</taxon>
        <taxon>Magnoliopsida</taxon>
        <taxon>Liliopsida</taxon>
        <taxon>Dioscoreales</taxon>
        <taxon>Dioscoreaceae</taxon>
        <taxon>Dioscorea</taxon>
    </lineage>
</organism>
<dbReference type="SMART" id="SM00249">
    <property type="entry name" value="PHD"/>
    <property type="match status" value="1"/>
</dbReference>
<dbReference type="SMART" id="SM00184">
    <property type="entry name" value="RING"/>
    <property type="match status" value="1"/>
</dbReference>
<feature type="compositionally biased region" description="Acidic residues" evidence="5">
    <location>
        <begin position="195"/>
        <end position="215"/>
    </location>
</feature>
<evidence type="ECO:0000313" key="8">
    <source>
        <dbReference type="EMBL" id="KAJ0978540.1"/>
    </source>
</evidence>
<dbReference type="InterPro" id="IPR013083">
    <property type="entry name" value="Znf_RING/FYVE/PHD"/>
</dbReference>
<feature type="compositionally biased region" description="Basic and acidic residues" evidence="5">
    <location>
        <begin position="163"/>
        <end position="174"/>
    </location>
</feature>
<feature type="compositionally biased region" description="Acidic residues" evidence="5">
    <location>
        <begin position="24"/>
        <end position="43"/>
    </location>
</feature>
<dbReference type="InterPro" id="IPR019787">
    <property type="entry name" value="Znf_PHD-finger"/>
</dbReference>
<evidence type="ECO:0000256" key="2">
    <source>
        <dbReference type="ARBA" id="ARBA00022771"/>
    </source>
</evidence>
<dbReference type="PANTHER" id="PTHR47177">
    <property type="entry name" value="F18C1.6 PROTEIN"/>
    <property type="match status" value="1"/>
</dbReference>
<feature type="region of interest" description="Disordered" evidence="5">
    <location>
        <begin position="545"/>
        <end position="565"/>
    </location>
</feature>
<comment type="caution">
    <text evidence="8">The sequence shown here is derived from an EMBL/GenBank/DDBJ whole genome shotgun (WGS) entry which is preliminary data.</text>
</comment>
<feature type="compositionally biased region" description="Basic residues" evidence="5">
    <location>
        <begin position="251"/>
        <end position="266"/>
    </location>
</feature>
<dbReference type="Pfam" id="PF00628">
    <property type="entry name" value="PHD"/>
    <property type="match status" value="1"/>
</dbReference>
<dbReference type="Pfam" id="PF13639">
    <property type="entry name" value="zf-RING_2"/>
    <property type="match status" value="1"/>
</dbReference>
<feature type="compositionally biased region" description="Basic residues" evidence="5">
    <location>
        <begin position="298"/>
        <end position="309"/>
    </location>
</feature>
<feature type="compositionally biased region" description="Polar residues" evidence="5">
    <location>
        <begin position="551"/>
        <end position="563"/>
    </location>
</feature>
<reference evidence="8" key="1">
    <citation type="submission" date="2021-03" db="EMBL/GenBank/DDBJ databases">
        <authorList>
            <person name="Li Z."/>
            <person name="Yang C."/>
        </authorList>
    </citation>
    <scope>NUCLEOTIDE SEQUENCE</scope>
    <source>
        <strain evidence="8">Dzin_1.0</strain>
        <tissue evidence="8">Leaf</tissue>
    </source>
</reference>
<dbReference type="GO" id="GO:0008270">
    <property type="term" value="F:zinc ion binding"/>
    <property type="evidence" value="ECO:0007669"/>
    <property type="project" value="UniProtKB-KW"/>
</dbReference>
<dbReference type="Gene3D" id="3.30.40.10">
    <property type="entry name" value="Zinc/RING finger domain, C3HC4 (zinc finger)"/>
    <property type="match status" value="2"/>
</dbReference>